<evidence type="ECO:0000259" key="1">
    <source>
        <dbReference type="Pfam" id="PF00339"/>
    </source>
</evidence>
<evidence type="ECO:0000313" key="2">
    <source>
        <dbReference type="EMBL" id="RGP72023.1"/>
    </source>
</evidence>
<keyword evidence="3" id="KW-1185">Reference proteome</keyword>
<dbReference type="InterPro" id="IPR014752">
    <property type="entry name" value="Arrestin-like_C"/>
</dbReference>
<feature type="domain" description="Arrestin-like N-terminal" evidence="1">
    <location>
        <begin position="68"/>
        <end position="159"/>
    </location>
</feature>
<dbReference type="STRING" id="694270.A0A395SHW0"/>
<dbReference type="AlphaFoldDB" id="A0A395SHW0"/>
<evidence type="ECO:0000313" key="3">
    <source>
        <dbReference type="Proteomes" id="UP000266234"/>
    </source>
</evidence>
<dbReference type="InterPro" id="IPR039634">
    <property type="entry name" value="Bul1-like"/>
</dbReference>
<reference evidence="2 3" key="1">
    <citation type="journal article" date="2018" name="PLoS Pathog.">
        <title>Evolution of structural diversity of trichothecenes, a family of toxins produced by plant pathogenic and entomopathogenic fungi.</title>
        <authorList>
            <person name="Proctor R.H."/>
            <person name="McCormick S.P."/>
            <person name="Kim H.S."/>
            <person name="Cardoza R.E."/>
            <person name="Stanley A.M."/>
            <person name="Lindo L."/>
            <person name="Kelly A."/>
            <person name="Brown D.W."/>
            <person name="Lee T."/>
            <person name="Vaughan M.M."/>
            <person name="Alexander N.J."/>
            <person name="Busman M."/>
            <person name="Gutierrez S."/>
        </authorList>
    </citation>
    <scope>NUCLEOTIDE SEQUENCE [LARGE SCALE GENOMIC DNA]</scope>
    <source>
        <strain evidence="2 3">NRRL 20695</strain>
    </source>
</reference>
<comment type="caution">
    <text evidence="2">The sequence shown here is derived from an EMBL/GenBank/DDBJ whole genome shotgun (WGS) entry which is preliminary data.</text>
</comment>
<protein>
    <recommendedName>
        <fullName evidence="1">Arrestin-like N-terminal domain-containing protein</fullName>
    </recommendedName>
</protein>
<dbReference type="PANTHER" id="PTHR31904">
    <property type="entry name" value="BYPASS OF STOP CODON PROTEIN 5-RELATED"/>
    <property type="match status" value="1"/>
</dbReference>
<organism evidence="2 3">
    <name type="scientific">Fusarium longipes</name>
    <dbReference type="NCBI Taxonomy" id="694270"/>
    <lineage>
        <taxon>Eukaryota</taxon>
        <taxon>Fungi</taxon>
        <taxon>Dikarya</taxon>
        <taxon>Ascomycota</taxon>
        <taxon>Pezizomycotina</taxon>
        <taxon>Sordariomycetes</taxon>
        <taxon>Hypocreomycetidae</taxon>
        <taxon>Hypocreales</taxon>
        <taxon>Nectriaceae</taxon>
        <taxon>Fusarium</taxon>
    </lineage>
</organism>
<dbReference type="Gene3D" id="2.60.40.640">
    <property type="match status" value="1"/>
</dbReference>
<dbReference type="EMBL" id="PXOG01000152">
    <property type="protein sequence ID" value="RGP72023.1"/>
    <property type="molecule type" value="Genomic_DNA"/>
</dbReference>
<name>A0A395SHW0_9HYPO</name>
<dbReference type="OrthoDB" id="2283785at2759"/>
<dbReference type="Pfam" id="PF00339">
    <property type="entry name" value="Arrestin_N"/>
    <property type="match status" value="1"/>
</dbReference>
<dbReference type="PANTHER" id="PTHR31904:SF1">
    <property type="entry name" value="BYPASS OF STOP CODON PROTEIN 5-RELATED"/>
    <property type="match status" value="1"/>
</dbReference>
<dbReference type="Proteomes" id="UP000266234">
    <property type="component" value="Unassembled WGS sequence"/>
</dbReference>
<sequence>MALSEKPFSSHVDVQVAKLPMTPPDYEHVGIHRNGTCQPWGSAHALASTLKEKMSRKPEVHISINGHFNSKVYTTNSEISGVVAITPTRNTRFDHIDISLDGTSETRRDGPDTTHMTSHRFLRLEMPIDESEYPSPQILSAGTTYTFPFIFNVPAHLTSKACTHTTVSEDIWERHMCLPPTLRGWEKDDMAPDMARVSYSVKAFVLTRAKSGFNIVLGNSHRINVIPTSFEEPPLNITERDDLYKINKSKKVRKNIFSASQGRISAVAAQPAAIHLSKEGYEASESSIPISLTFEPSSADVVPPQISSASMKVYAHTWFRDQPMRNLPTVGSQVANFGYPFSVTLPKTETKIEWTQNLDMQSTKTSPVFHTATLEVPFKLPTVDKMFVPTFHSCIISRAYTVKVVLEGDVKIDLVVPVQVVMGTPDV</sequence>
<accession>A0A395SHW0</accession>
<dbReference type="InterPro" id="IPR011021">
    <property type="entry name" value="Arrestin-like_N"/>
</dbReference>
<gene>
    <name evidence="2" type="ORF">FLONG3_6922</name>
</gene>
<proteinExistence type="predicted"/>